<reference evidence="1 2" key="1">
    <citation type="journal article" date="2005" name="Nucleic Acids Res.">
        <title>Genomic blueprint of Hahella chejuensis, a marine microbe producing an algicidal agent.</title>
        <authorList>
            <person name="Jeong H."/>
            <person name="Yim J.H."/>
            <person name="Lee C."/>
            <person name="Choi S.-H."/>
            <person name="Park Y.K."/>
            <person name="Yoon S.H."/>
            <person name="Hur C.-G."/>
            <person name="Kang H.-Y."/>
            <person name="Kim D."/>
            <person name="Lee H.H."/>
            <person name="Park K.H."/>
            <person name="Park S.-H."/>
            <person name="Park H.-S."/>
            <person name="Lee H.K."/>
            <person name="Oh T.K."/>
            <person name="Kim J.F."/>
        </authorList>
    </citation>
    <scope>NUCLEOTIDE SEQUENCE [LARGE SCALE GENOMIC DNA]</scope>
    <source>
        <strain evidence="1 2">KCTC 2396</strain>
    </source>
</reference>
<dbReference type="SUPFAM" id="SSF52540">
    <property type="entry name" value="P-loop containing nucleoside triphosphate hydrolases"/>
    <property type="match status" value="1"/>
</dbReference>
<name>Q2SMQ5_HAHCH</name>
<dbReference type="RefSeq" id="WP_011395142.1">
    <property type="nucleotide sequence ID" value="NC_007645.1"/>
</dbReference>
<dbReference type="OrthoDB" id="5380394at2"/>
<dbReference type="EMBL" id="CP000155">
    <property type="protein sequence ID" value="ABC28069.1"/>
    <property type="molecule type" value="Genomic_DNA"/>
</dbReference>
<evidence type="ECO:0000313" key="1">
    <source>
        <dbReference type="EMBL" id="ABC28069.1"/>
    </source>
</evidence>
<dbReference type="eggNOG" id="COG1917">
    <property type="taxonomic scope" value="Bacteria"/>
</dbReference>
<keyword evidence="2" id="KW-1185">Reference proteome</keyword>
<dbReference type="KEGG" id="hch:HCH_01195"/>
<sequence length="327" mass="36633">MLIPYELTTVNERLLLRWINPDRLELRPGFFHEAVEALPQEEQCAGLTHFDELLNGEGAEPQPAGLIFHTSRCGSTLVCQMLKQHPQALVLGEPFLLNQIVRHHLLSPARKIEALRRCTGLWAQWAAETGRRLVIKLSSWNLMHIDLYQRAFDCPMLCLYRDYLSVLESLLRGTPKWLGADWPPRPFTEVDARLLPDASLLAPLQSGVMSAESKLLGTAAGTYLGFGRAMLAALESDASVRVMGYESIAGASAALAEHFGLQPYSGLQQDMSEATQLYSKGDSTYQPPDARDKLKRLDAQLEQHYPAMRLALQEVYSRLQSHRQLLG</sequence>
<evidence type="ECO:0008006" key="3">
    <source>
        <dbReference type="Google" id="ProtNLM"/>
    </source>
</evidence>
<accession>Q2SMQ5</accession>
<dbReference type="HOGENOM" id="CLU_055103_0_0_6"/>
<proteinExistence type="predicted"/>
<evidence type="ECO:0000313" key="2">
    <source>
        <dbReference type="Proteomes" id="UP000000238"/>
    </source>
</evidence>
<dbReference type="STRING" id="349521.HCH_01195"/>
<dbReference type="InterPro" id="IPR027417">
    <property type="entry name" value="P-loop_NTPase"/>
</dbReference>
<protein>
    <recommendedName>
        <fullName evidence="3">Sulfotransferase family protein</fullName>
    </recommendedName>
</protein>
<gene>
    <name evidence="1" type="ordered locus">HCH_01195</name>
</gene>
<dbReference type="Gene3D" id="3.40.50.300">
    <property type="entry name" value="P-loop containing nucleotide triphosphate hydrolases"/>
    <property type="match status" value="1"/>
</dbReference>
<dbReference type="AlphaFoldDB" id="Q2SMQ5"/>
<organism evidence="1 2">
    <name type="scientific">Hahella chejuensis (strain KCTC 2396)</name>
    <dbReference type="NCBI Taxonomy" id="349521"/>
    <lineage>
        <taxon>Bacteria</taxon>
        <taxon>Pseudomonadati</taxon>
        <taxon>Pseudomonadota</taxon>
        <taxon>Gammaproteobacteria</taxon>
        <taxon>Oceanospirillales</taxon>
        <taxon>Hahellaceae</taxon>
        <taxon>Hahella</taxon>
    </lineage>
</organism>
<dbReference type="Proteomes" id="UP000000238">
    <property type="component" value="Chromosome"/>
</dbReference>